<feature type="compositionally biased region" description="Low complexity" evidence="6">
    <location>
        <begin position="111"/>
        <end position="123"/>
    </location>
</feature>
<proteinExistence type="predicted"/>
<comment type="function">
    <text evidence="5">Assembles a suppression complex (suppresome) by tethering SIRT1 and MDM2 to regulate composite modifications of p53/TP53. Confers both deacetylation-mediated functional inactivation, by SIRT1, and ubiquitination-dependent degradation, by MDM2, of p53/TP53, promoting a proliferative and cell survival behaviors. May play a role in the regulation of spermatogenesis.</text>
</comment>
<feature type="region of interest" description="Disordered" evidence="6">
    <location>
        <begin position="103"/>
        <end position="133"/>
    </location>
</feature>
<evidence type="ECO:0000256" key="1">
    <source>
        <dbReference type="ARBA" id="ARBA00004218"/>
    </source>
</evidence>
<reference evidence="7 8" key="1">
    <citation type="submission" date="2009-08" db="EMBL/GenBank/DDBJ databases">
        <title>The Genome Sequence of Spizellomyces punctatus strain DAOM BR117.</title>
        <authorList>
            <consortium name="The Broad Institute Genome Sequencing Platform"/>
            <person name="Russ C."/>
            <person name="Cuomo C."/>
            <person name="Shea T."/>
            <person name="Young S.K."/>
            <person name="Zeng Q."/>
            <person name="Koehrsen M."/>
            <person name="Haas B."/>
            <person name="Borodovsky M."/>
            <person name="Guigo R."/>
            <person name="Alvarado L."/>
            <person name="Berlin A."/>
            <person name="Bochicchio J."/>
            <person name="Borenstein D."/>
            <person name="Chapman S."/>
            <person name="Chen Z."/>
            <person name="Engels R."/>
            <person name="Freedman E."/>
            <person name="Gellesch M."/>
            <person name="Goldberg J."/>
            <person name="Griggs A."/>
            <person name="Gujja S."/>
            <person name="Heiman D."/>
            <person name="Hepburn T."/>
            <person name="Howarth C."/>
            <person name="Jen D."/>
            <person name="Larson L."/>
            <person name="Lewis B."/>
            <person name="Mehta T."/>
            <person name="Park D."/>
            <person name="Pearson M."/>
            <person name="Roberts A."/>
            <person name="Saif S."/>
            <person name="Shenoy N."/>
            <person name="Sisk P."/>
            <person name="Stolte C."/>
            <person name="Sykes S."/>
            <person name="Thomson T."/>
            <person name="Walk T."/>
            <person name="White J."/>
            <person name="Yandava C."/>
            <person name="Burger G."/>
            <person name="Gray M.W."/>
            <person name="Holland P.W.H."/>
            <person name="King N."/>
            <person name="Lang F.B.F."/>
            <person name="Roger A.J."/>
            <person name="Ruiz-Trillo I."/>
            <person name="Lander E."/>
            <person name="Nusbaum C."/>
        </authorList>
    </citation>
    <scope>NUCLEOTIDE SEQUENCE [LARGE SCALE GENOMIC DNA]</scope>
    <source>
        <strain evidence="7 8">DAOM BR117</strain>
    </source>
</reference>
<evidence type="ECO:0000256" key="6">
    <source>
        <dbReference type="SAM" id="MobiDB-lite"/>
    </source>
</evidence>
<sequence length="309" mass="34684">MYTTEPTSLPPRTTIRTLSIARHADIVNTPHWRQKEVAALRNGIRATVYMTNGDRYVGEWKDGLKEGNGTYCYASTGAVYEGEWARDLRNGFGTYSVPALPQPVQGKTKKPLLPSLPTLKTPPRAQSTPGSHTGPLRKVYAGSWLDDLRHGRGTCFYEDGSVYDGMWEEDVREGWGRMTYKSSGSVYEGEWHEGMRHGQGVLVLANGDRYEGTFLNDMKEGPGRFIYRTKRQCYEGEWALDTPKCGTLRDLPPLAGPEGMGPNARKWWPIPELKLQDPAGILDHEREAVLQERLQRIMGESLEHDGEAG</sequence>
<evidence type="ECO:0000313" key="8">
    <source>
        <dbReference type="Proteomes" id="UP000053201"/>
    </source>
</evidence>
<gene>
    <name evidence="7" type="ORF">SPPG_00200</name>
</gene>
<keyword evidence="8" id="KW-1185">Reference proteome</keyword>
<dbReference type="PANTHER" id="PTHR46511:SF1">
    <property type="entry name" value="MORN REPEAT-CONTAINING PROTEIN 3"/>
    <property type="match status" value="1"/>
</dbReference>
<protein>
    <recommendedName>
        <fullName evidence="4">MORN repeat-containing protein 3</fullName>
    </recommendedName>
</protein>
<dbReference type="SUPFAM" id="SSF82185">
    <property type="entry name" value="Histone H3 K4-specific methyltransferase SET7/9 N-terminal domain"/>
    <property type="match status" value="2"/>
</dbReference>
<dbReference type="GO" id="GO:0031410">
    <property type="term" value="C:cytoplasmic vesicle"/>
    <property type="evidence" value="ECO:0007669"/>
    <property type="project" value="UniProtKB-KW"/>
</dbReference>
<dbReference type="RefSeq" id="XP_016612512.1">
    <property type="nucleotide sequence ID" value="XM_016748533.1"/>
</dbReference>
<keyword evidence="2" id="KW-0677">Repeat</keyword>
<dbReference type="SMART" id="SM00698">
    <property type="entry name" value="MORN"/>
    <property type="match status" value="6"/>
</dbReference>
<evidence type="ECO:0000256" key="3">
    <source>
        <dbReference type="ARBA" id="ARBA00023329"/>
    </source>
</evidence>
<evidence type="ECO:0000256" key="4">
    <source>
        <dbReference type="ARBA" id="ARBA00039854"/>
    </source>
</evidence>
<keyword evidence="3" id="KW-0968">Cytoplasmic vesicle</keyword>
<organism evidence="7 8">
    <name type="scientific">Spizellomyces punctatus (strain DAOM BR117)</name>
    <dbReference type="NCBI Taxonomy" id="645134"/>
    <lineage>
        <taxon>Eukaryota</taxon>
        <taxon>Fungi</taxon>
        <taxon>Fungi incertae sedis</taxon>
        <taxon>Chytridiomycota</taxon>
        <taxon>Chytridiomycota incertae sedis</taxon>
        <taxon>Chytridiomycetes</taxon>
        <taxon>Spizellomycetales</taxon>
        <taxon>Spizellomycetaceae</taxon>
        <taxon>Spizellomyces</taxon>
    </lineage>
</organism>
<dbReference type="eggNOG" id="KOG0229">
    <property type="taxonomic scope" value="Eukaryota"/>
</dbReference>
<dbReference type="OMA" id="CGIMIDF"/>
<dbReference type="InParanoid" id="A0A0L0HTN5"/>
<dbReference type="STRING" id="645134.A0A0L0HTN5"/>
<dbReference type="InterPro" id="IPR052472">
    <property type="entry name" value="MORN3"/>
</dbReference>
<dbReference type="InterPro" id="IPR003409">
    <property type="entry name" value="MORN"/>
</dbReference>
<evidence type="ECO:0000256" key="2">
    <source>
        <dbReference type="ARBA" id="ARBA00022737"/>
    </source>
</evidence>
<comment type="subcellular location">
    <subcellularLocation>
        <location evidence="1">Cytoplasmic vesicle</location>
        <location evidence="1">Secretory vesicle</location>
        <location evidence="1">Acrosome</location>
    </subcellularLocation>
</comment>
<dbReference type="VEuPathDB" id="FungiDB:SPPG_00200"/>
<dbReference type="PANTHER" id="PTHR46511">
    <property type="entry name" value="MORN REPEAT-CONTAINING PROTEIN 3"/>
    <property type="match status" value="1"/>
</dbReference>
<dbReference type="OrthoDB" id="294378at2759"/>
<dbReference type="GeneID" id="27683945"/>
<evidence type="ECO:0000313" key="7">
    <source>
        <dbReference type="EMBL" id="KND04473.1"/>
    </source>
</evidence>
<dbReference type="EMBL" id="KQ257450">
    <property type="protein sequence ID" value="KND04473.1"/>
    <property type="molecule type" value="Genomic_DNA"/>
</dbReference>
<dbReference type="Gene3D" id="2.20.110.10">
    <property type="entry name" value="Histone H3 K4-specific methyltransferase SET7/9 N-terminal domain"/>
    <property type="match status" value="3"/>
</dbReference>
<name>A0A0L0HTN5_SPIPD</name>
<dbReference type="Pfam" id="PF02493">
    <property type="entry name" value="MORN"/>
    <property type="match status" value="6"/>
</dbReference>
<evidence type="ECO:0000256" key="5">
    <source>
        <dbReference type="ARBA" id="ARBA00045851"/>
    </source>
</evidence>
<dbReference type="AlphaFoldDB" id="A0A0L0HTN5"/>
<dbReference type="Proteomes" id="UP000053201">
    <property type="component" value="Unassembled WGS sequence"/>
</dbReference>
<accession>A0A0L0HTN5</accession>